<dbReference type="Proteomes" id="UP000623467">
    <property type="component" value="Unassembled WGS sequence"/>
</dbReference>
<comment type="caution">
    <text evidence="1">The sequence shown here is derived from an EMBL/GenBank/DDBJ whole genome shotgun (WGS) entry which is preliminary data.</text>
</comment>
<name>A0A8H6XYJ6_9AGAR</name>
<organism evidence="1 2">
    <name type="scientific">Mycena sanguinolenta</name>
    <dbReference type="NCBI Taxonomy" id="230812"/>
    <lineage>
        <taxon>Eukaryota</taxon>
        <taxon>Fungi</taxon>
        <taxon>Dikarya</taxon>
        <taxon>Basidiomycota</taxon>
        <taxon>Agaricomycotina</taxon>
        <taxon>Agaricomycetes</taxon>
        <taxon>Agaricomycetidae</taxon>
        <taxon>Agaricales</taxon>
        <taxon>Marasmiineae</taxon>
        <taxon>Mycenaceae</taxon>
        <taxon>Mycena</taxon>
    </lineage>
</organism>
<sequence length="244" mass="27994">MLAKYRQHSGAIAKLVQGLRCHCLGLANLAISLPSTGTIAAFAGVHKVLSVLVMYTPDTSRTPSGATAPLSLQDREEVVQFLKEKWAKHFLYVRNRSCFCSSSDLRLLDFGRSCFHLQRTKLQFRSDSLWVFAMSWKFSQFFYEWNQSPNGTGRCYRTYGLEEWTFDPWSLMRKRMMSGNDLKLLRKKDGSKRGSILNRSTLARGISDLLCVPNCKMYSTVYWAIISLLKFENSPTRNEFQVLV</sequence>
<dbReference type="Pfam" id="PF07080">
    <property type="entry name" value="DUF1348"/>
    <property type="match status" value="1"/>
</dbReference>
<dbReference type="SUPFAM" id="SSF54427">
    <property type="entry name" value="NTF2-like"/>
    <property type="match status" value="1"/>
</dbReference>
<protein>
    <submittedName>
        <fullName evidence="1">Uncharacterized protein</fullName>
    </submittedName>
</protein>
<proteinExistence type="predicted"/>
<dbReference type="InterPro" id="IPR009783">
    <property type="entry name" value="DUF1348"/>
</dbReference>
<evidence type="ECO:0000313" key="2">
    <source>
        <dbReference type="Proteomes" id="UP000623467"/>
    </source>
</evidence>
<dbReference type="OrthoDB" id="14527at2759"/>
<dbReference type="PANTHER" id="PTHR31757">
    <property type="entry name" value="SLL0781 PROTEIN"/>
    <property type="match status" value="1"/>
</dbReference>
<dbReference type="EMBL" id="JACAZH010000014">
    <property type="protein sequence ID" value="KAF7350688.1"/>
    <property type="molecule type" value="Genomic_DNA"/>
</dbReference>
<keyword evidence="2" id="KW-1185">Reference proteome</keyword>
<dbReference type="AlphaFoldDB" id="A0A8H6XYJ6"/>
<gene>
    <name evidence="1" type="ORF">MSAN_01629600</name>
</gene>
<dbReference type="Gene3D" id="3.10.450.50">
    <property type="match status" value="1"/>
</dbReference>
<accession>A0A8H6XYJ6</accession>
<reference evidence="1" key="1">
    <citation type="submission" date="2020-05" db="EMBL/GenBank/DDBJ databases">
        <title>Mycena genomes resolve the evolution of fungal bioluminescence.</title>
        <authorList>
            <person name="Tsai I.J."/>
        </authorList>
    </citation>
    <scope>NUCLEOTIDE SEQUENCE</scope>
    <source>
        <strain evidence="1">160909Yilan</strain>
    </source>
</reference>
<evidence type="ECO:0000313" key="1">
    <source>
        <dbReference type="EMBL" id="KAF7350688.1"/>
    </source>
</evidence>
<dbReference type="InterPro" id="IPR032710">
    <property type="entry name" value="NTF2-like_dom_sf"/>
</dbReference>
<dbReference type="PANTHER" id="PTHR31757:SF0">
    <property type="entry name" value="SLL0781 PROTEIN"/>
    <property type="match status" value="1"/>
</dbReference>